<dbReference type="InterPro" id="IPR009057">
    <property type="entry name" value="Homeodomain-like_sf"/>
</dbReference>
<evidence type="ECO:0000256" key="2">
    <source>
        <dbReference type="PROSITE-ProRule" id="PRU00335"/>
    </source>
</evidence>
<dbReference type="InterPro" id="IPR050624">
    <property type="entry name" value="HTH-type_Tx_Regulator"/>
</dbReference>
<evidence type="ECO:0000313" key="5">
    <source>
        <dbReference type="Proteomes" id="UP000677218"/>
    </source>
</evidence>
<sequence>MENLQRQRTQRAIDQAFIALLKEEGFRKISVKEIAVRALINRQTFYNYYQDKYDLATKLSDRYFSDFKQIIDQRMQGMQDHVHLETFLEQTINAGPLYQFLLTNSDTLSVLLEFQIDNHGLRKRIQQEVATKMKQTKIAESDYVIEIFSNFAVIILQNACRYHRLPTKAELRELRQGFIKITY</sequence>
<protein>
    <submittedName>
        <fullName evidence="4">TetR family transcriptional regulator</fullName>
    </submittedName>
</protein>
<dbReference type="SUPFAM" id="SSF46689">
    <property type="entry name" value="Homeodomain-like"/>
    <property type="match status" value="1"/>
</dbReference>
<name>A0A916QJI6_9LACO</name>
<keyword evidence="5" id="KW-1185">Reference proteome</keyword>
<gene>
    <name evidence="4" type="primary">tetR_5</name>
    <name evidence="4" type="ORF">LCB40_03200</name>
</gene>
<dbReference type="Pfam" id="PF00440">
    <property type="entry name" value="TetR_N"/>
    <property type="match status" value="1"/>
</dbReference>
<reference evidence="4" key="1">
    <citation type="submission" date="2020-08" db="EMBL/GenBank/DDBJ databases">
        <title>Taxonomic study for Lactobacillus species isolated from hardwood bark.</title>
        <authorList>
            <person name="Tohno M."/>
            <person name="Tanizawa Y."/>
        </authorList>
    </citation>
    <scope>NUCLEOTIDE SEQUENCE</scope>
    <source>
        <strain evidence="4">B40</strain>
    </source>
</reference>
<dbReference type="EMBL" id="BMAY01000002">
    <property type="protein sequence ID" value="GFZ26440.1"/>
    <property type="molecule type" value="Genomic_DNA"/>
</dbReference>
<dbReference type="Proteomes" id="UP000677218">
    <property type="component" value="Unassembled WGS sequence"/>
</dbReference>
<dbReference type="InterPro" id="IPR001647">
    <property type="entry name" value="HTH_TetR"/>
</dbReference>
<dbReference type="GO" id="GO:0003677">
    <property type="term" value="F:DNA binding"/>
    <property type="evidence" value="ECO:0007669"/>
    <property type="project" value="UniProtKB-UniRule"/>
</dbReference>
<organism evidence="4 5">
    <name type="scientific">Lactobacillus corticis</name>
    <dbReference type="NCBI Taxonomy" id="2201249"/>
    <lineage>
        <taxon>Bacteria</taxon>
        <taxon>Bacillati</taxon>
        <taxon>Bacillota</taxon>
        <taxon>Bacilli</taxon>
        <taxon>Lactobacillales</taxon>
        <taxon>Lactobacillaceae</taxon>
        <taxon>Lactobacillus</taxon>
    </lineage>
</organism>
<feature type="domain" description="HTH tetR-type" evidence="3">
    <location>
        <begin position="7"/>
        <end position="67"/>
    </location>
</feature>
<dbReference type="PROSITE" id="PS50977">
    <property type="entry name" value="HTH_TETR_2"/>
    <property type="match status" value="1"/>
</dbReference>
<feature type="DNA-binding region" description="H-T-H motif" evidence="2">
    <location>
        <begin position="30"/>
        <end position="49"/>
    </location>
</feature>
<keyword evidence="1 2" id="KW-0238">DNA-binding</keyword>
<dbReference type="AlphaFoldDB" id="A0A916QJI6"/>
<evidence type="ECO:0000259" key="3">
    <source>
        <dbReference type="PROSITE" id="PS50977"/>
    </source>
</evidence>
<evidence type="ECO:0000256" key="1">
    <source>
        <dbReference type="ARBA" id="ARBA00023125"/>
    </source>
</evidence>
<proteinExistence type="predicted"/>
<accession>A0A916QJI6</accession>
<dbReference type="Gene3D" id="1.10.357.10">
    <property type="entry name" value="Tetracycline Repressor, domain 2"/>
    <property type="match status" value="1"/>
</dbReference>
<dbReference type="PANTHER" id="PTHR43479">
    <property type="entry name" value="ACREF/ENVCD OPERON REPRESSOR-RELATED"/>
    <property type="match status" value="1"/>
</dbReference>
<evidence type="ECO:0000313" key="4">
    <source>
        <dbReference type="EMBL" id="GFZ26440.1"/>
    </source>
</evidence>
<dbReference type="RefSeq" id="WP_212780145.1">
    <property type="nucleotide sequence ID" value="NZ_BMAY01000002.1"/>
</dbReference>
<comment type="caution">
    <text evidence="4">The sequence shown here is derived from an EMBL/GenBank/DDBJ whole genome shotgun (WGS) entry which is preliminary data.</text>
</comment>
<dbReference type="PANTHER" id="PTHR43479:SF7">
    <property type="entry name" value="TETR-FAMILY TRANSCRIPTIONAL REGULATOR"/>
    <property type="match status" value="1"/>
</dbReference>